<reference evidence="2 3" key="1">
    <citation type="submission" date="2017-12" db="EMBL/GenBank/DDBJ databases">
        <title>Sequencing, de novo assembly and annotation of complete genome of a new Thraustochytrid species, strain FCC1311.</title>
        <authorList>
            <person name="Sedici K."/>
            <person name="Godart F."/>
            <person name="Aiese Cigliano R."/>
            <person name="Sanseverino W."/>
            <person name="Barakat M."/>
            <person name="Ortet P."/>
            <person name="Marechal E."/>
            <person name="Cagnac O."/>
            <person name="Amato A."/>
        </authorList>
    </citation>
    <scope>NUCLEOTIDE SEQUENCE [LARGE SCALE GENOMIC DNA]</scope>
</reference>
<sequence length="471" mass="52051">MVEEGEQAHGLVVEERQVLGLGPEGDHARANEDHVASAFSSSSGIDLDVTHGPIRALPGNRRVQAHVAPVTHGTDTLHVIASLQDKPEWSEVSCWPSAFRVASFAAPANDDFQVGLVDVEASIVSGAISRELEEDTLEEDCSDGDYTGAGDKLLHLLRRWDIYNCVVVISVWEEGCSRFRKGPVGARLKIVVDCAKEVLEQCFYAATGSCIVPGSADFASMASLHRLPASVSRIESRDEIARNQNGIRSIKAGLAMTTLSQCSDPAAKQRKDQKKSKRRALPLGKCEMIGEDDINGFREEMVIKEKPISTGHFMAGRDKEEDRQRLQQHGRPSERRTRRRGRVFRVQAIAPDLAEDDLRQLRSLTKPHRALVEVWQQAGRLLGHPEDELDWQGLRPLFASRATLLARMADFRVPIQTLKQVKRWIANFYPGSEGTTRIVKASPVAWKVFDWLRLITSSSISAPAAGKAACV</sequence>
<dbReference type="EMBL" id="BEYU01000019">
    <property type="protein sequence ID" value="GBG26171.1"/>
    <property type="molecule type" value="Genomic_DNA"/>
</dbReference>
<organism evidence="2 3">
    <name type="scientific">Hondaea fermentalgiana</name>
    <dbReference type="NCBI Taxonomy" id="2315210"/>
    <lineage>
        <taxon>Eukaryota</taxon>
        <taxon>Sar</taxon>
        <taxon>Stramenopiles</taxon>
        <taxon>Bigyra</taxon>
        <taxon>Labyrinthulomycetes</taxon>
        <taxon>Thraustochytrida</taxon>
        <taxon>Thraustochytriidae</taxon>
        <taxon>Hondaea</taxon>
    </lineage>
</organism>
<dbReference type="Gene3D" id="3.30.230.30">
    <property type="entry name" value="Impact, N-terminal domain"/>
    <property type="match status" value="1"/>
</dbReference>
<feature type="region of interest" description="Disordered" evidence="1">
    <location>
        <begin position="262"/>
        <end position="281"/>
    </location>
</feature>
<feature type="compositionally biased region" description="Basic and acidic residues" evidence="1">
    <location>
        <begin position="315"/>
        <end position="335"/>
    </location>
</feature>
<evidence type="ECO:0000313" key="3">
    <source>
        <dbReference type="Proteomes" id="UP000241890"/>
    </source>
</evidence>
<proteinExistence type="predicted"/>
<evidence type="ECO:0000256" key="1">
    <source>
        <dbReference type="SAM" id="MobiDB-lite"/>
    </source>
</evidence>
<protein>
    <submittedName>
        <fullName evidence="2">Protein IMPACT</fullName>
    </submittedName>
</protein>
<dbReference type="OrthoDB" id="69641at2759"/>
<evidence type="ECO:0000313" key="2">
    <source>
        <dbReference type="EMBL" id="GBG26171.1"/>
    </source>
</evidence>
<dbReference type="InterPro" id="IPR036956">
    <property type="entry name" value="Impact_N_sf"/>
</dbReference>
<feature type="compositionally biased region" description="Basic residues" evidence="1">
    <location>
        <begin position="271"/>
        <end position="280"/>
    </location>
</feature>
<dbReference type="Proteomes" id="UP000241890">
    <property type="component" value="Unassembled WGS sequence"/>
</dbReference>
<dbReference type="AlphaFoldDB" id="A0A2R5GDC0"/>
<comment type="caution">
    <text evidence="2">The sequence shown here is derived from an EMBL/GenBank/DDBJ whole genome shotgun (WGS) entry which is preliminary data.</text>
</comment>
<feature type="region of interest" description="Disordered" evidence="1">
    <location>
        <begin position="311"/>
        <end position="341"/>
    </location>
</feature>
<accession>A0A2R5GDC0</accession>
<gene>
    <name evidence="2" type="ORF">FCC1311_023912</name>
</gene>
<dbReference type="InParanoid" id="A0A2R5GDC0"/>
<keyword evidence="3" id="KW-1185">Reference proteome</keyword>
<name>A0A2R5GDC0_9STRA</name>